<reference evidence="1 2" key="1">
    <citation type="submission" date="2020-11" db="EMBL/GenBank/DDBJ databases">
        <title>Draft genome sequencing of a Lachnospiraceae strain isolated from anoxic soil subjected to BSD treatment.</title>
        <authorList>
            <person name="Uek A."/>
            <person name="Tonouchi A."/>
        </authorList>
    </citation>
    <scope>NUCLEOTIDE SEQUENCE [LARGE SCALE GENOMIC DNA]</scope>
    <source>
        <strain evidence="1 2">TB5</strain>
    </source>
</reference>
<gene>
    <name evidence="1" type="ORF">bsdtb5_40190</name>
</gene>
<evidence type="ECO:0000313" key="1">
    <source>
        <dbReference type="EMBL" id="BCN32724.1"/>
    </source>
</evidence>
<dbReference type="Gene3D" id="3.40.50.300">
    <property type="entry name" value="P-loop containing nucleotide triphosphate hydrolases"/>
    <property type="match status" value="1"/>
</dbReference>
<name>A0A7R7EPN7_9FIRM</name>
<dbReference type="GO" id="GO:0043531">
    <property type="term" value="F:ADP binding"/>
    <property type="evidence" value="ECO:0007669"/>
    <property type="project" value="InterPro"/>
</dbReference>
<organism evidence="1 2">
    <name type="scientific">Anaeromicropila herbilytica</name>
    <dbReference type="NCBI Taxonomy" id="2785025"/>
    <lineage>
        <taxon>Bacteria</taxon>
        <taxon>Bacillati</taxon>
        <taxon>Bacillota</taxon>
        <taxon>Clostridia</taxon>
        <taxon>Lachnospirales</taxon>
        <taxon>Lachnospiraceae</taxon>
        <taxon>Anaeromicropila</taxon>
    </lineage>
</organism>
<dbReference type="EMBL" id="AP024169">
    <property type="protein sequence ID" value="BCN32724.1"/>
    <property type="molecule type" value="Genomic_DNA"/>
</dbReference>
<dbReference type="SUPFAM" id="SSF52540">
    <property type="entry name" value="P-loop containing nucleoside triphosphate hydrolases"/>
    <property type="match status" value="1"/>
</dbReference>
<evidence type="ECO:0000313" key="2">
    <source>
        <dbReference type="Proteomes" id="UP000595897"/>
    </source>
</evidence>
<keyword evidence="2" id="KW-1185">Reference proteome</keyword>
<proteinExistence type="predicted"/>
<dbReference type="KEGG" id="ahb:bsdtb5_40190"/>
<protein>
    <recommendedName>
        <fullName evidence="3">NB-ARC domain-containing protein</fullName>
    </recommendedName>
</protein>
<dbReference type="InterPro" id="IPR027417">
    <property type="entry name" value="P-loop_NTPase"/>
</dbReference>
<sequence>MYLSNEETVKLHSAVKYFEVGFRSYVSEKIIESFEDEKKLHESIEMQRDKHIKNSMIFNGKIQGFLDKFKKERDTKKIYNLLQEAYDMYKAQTKCDIKEEKAEAFLLISDIYSITYIFYADIFNGLLQDFPNALEYMYFSEKYRVVRNNLCHPAAKISEESCKDVIRYIRKIVLILEDKYFWFESKDNLISQLDDILVISNSKVLESHNLDSLPKNVGHFVCRENEITTLNKYIMGNEIGLGRMKYILVSGYGGMGKTTLVTEAILRLIKEYVDKMFAEDRWFDFILFFSAKEEKLDFDYVTKNLKLCNLKKQITTLVELKSEIKQYLGTDNLATMRKKGLIVIDNFETINDTEKQKIDNYILYESADSIQYIVTSRTEQRINTNCKLHLEEIKEDGIEFVKEYIDVNGLKIDLNDSDIGRLVFSCKGNTLVLVLALHRMDQGVFLKTIENELNSVNSQTTQYIVNFMSKNAFDDIYNGEKFNKQAIDTIIKILVMYDEPIDIYSISRLGKLDSIEVEKVILALVDSLILEIKNEIISINEFAKSYLLIEFKPNEFEYNELKDLIWNYKFEMDGEKKHLESMKHSNKHISDILEDWKPLNVVDELAIMNAFNLYSKLNVAQTIKYGIKNFDLKEIKTRFEQIEMTSKHPYIYFQKTRILNALLLAEMSDKERENILRAIKASYENCLLSIDLQYSNIRGTVSYANTLREYGRFLQYENKDSKKASSNLEEGKRIYEKLGLNQNKYYYFCIFDLANAYYQLFIDTASDLYKKYSIEYTKIVANSKHNDIHSIRTKAKALLRERFI</sequence>
<dbReference type="RefSeq" id="WP_271713748.1">
    <property type="nucleotide sequence ID" value="NZ_AP024169.1"/>
</dbReference>
<dbReference type="AlphaFoldDB" id="A0A7R7EPN7"/>
<evidence type="ECO:0008006" key="3">
    <source>
        <dbReference type="Google" id="ProtNLM"/>
    </source>
</evidence>
<accession>A0A7R7EPN7</accession>
<dbReference type="Proteomes" id="UP000595897">
    <property type="component" value="Chromosome"/>
</dbReference>